<dbReference type="SMART" id="SM00208">
    <property type="entry name" value="TNFR"/>
    <property type="match status" value="2"/>
</dbReference>
<dbReference type="InterPro" id="IPR004991">
    <property type="entry name" value="Aerolysin-like"/>
</dbReference>
<feature type="disulfide bond" evidence="1">
    <location>
        <begin position="101"/>
        <end position="114"/>
    </location>
</feature>
<reference evidence="8" key="1">
    <citation type="submission" date="2025-08" db="UniProtKB">
        <authorList>
            <consortium name="RefSeq"/>
        </authorList>
    </citation>
    <scope>IDENTIFICATION</scope>
    <source>
        <tissue evidence="8">Sperm</tissue>
    </source>
</reference>
<feature type="domain" description="Jacalin-type lectin" evidence="6">
    <location>
        <begin position="284"/>
        <end position="423"/>
    </location>
</feature>
<dbReference type="PANTHER" id="PTHR34007:SF1">
    <property type="entry name" value="AEROLYSIN-LIKE PROTEIN-RELATED"/>
    <property type="match status" value="1"/>
</dbReference>
<keyword evidence="1" id="KW-1015">Disulfide bond</keyword>
<evidence type="ECO:0000259" key="5">
    <source>
        <dbReference type="PROSITE" id="PS50050"/>
    </source>
</evidence>
<protein>
    <submittedName>
        <fullName evidence="8">Aerolysin-like protein isoform X2</fullName>
    </submittedName>
</protein>
<sequence length="593" mass="64125">MIRRSGSWWLVAVVVSERGKMLAAVLALCCCARLVAATPTESPCLHGFHHVEKTDICCELCKPGQYLINECTENKGPSTCGDCPNGFYTAVANYLSGCLKCKPCEKNEEIVQPCTGRSDTLCRCKEGFHKEDEFCTRVPSNATQTPTGAPSGGGKTAAIVVAVVLLLLIIAAGAAALIHKKKRRKFPRDGARKFFTRPDGEPGNSDQPGSTASPLLMKNKQNPEAGPSKDSIEVKFIKDNRAEIVRLVCDDPGSLLDEVEALGYADVHSTAIAQTNKVGIMTSPCTLHIIGGQGGNTFSFDGQENAATLQKLSVSVGGWQVRGVEVWLTDGRRETFGTMDSSAQEFEFESGEFITSLSLWSNGDGTRLGAIKFRTSRSREFFAKMTDWGLKTEYKIDVGSGICLGVQGRAGSDIDSMGFLFINAIKSSVIQDMKYPTMHQVLPNVQMEEINKMEYKNDTSVVQSYTFESSKKINKTSSWSTTNKIESTFSLTVNAGIPKIVEAGGGFSFAEGSESTHKVEESKEETETLTFPVSVPPHKTINVVANIGHAKVDLPYTALLRITCVNGASLDAPLSGVYKGLTYTKMTTVATES</sequence>
<dbReference type="RefSeq" id="XP_032834748.1">
    <property type="nucleotide sequence ID" value="XM_032978857.1"/>
</dbReference>
<evidence type="ECO:0000256" key="4">
    <source>
        <dbReference type="SAM" id="SignalP"/>
    </source>
</evidence>
<name>A0AAJ7UE25_PETMA</name>
<dbReference type="InterPro" id="IPR001368">
    <property type="entry name" value="TNFR/NGFR_Cys_rich_reg"/>
</dbReference>
<dbReference type="InterPro" id="IPR001229">
    <property type="entry name" value="Jacalin-like_lectin_dom"/>
</dbReference>
<evidence type="ECO:0000256" key="2">
    <source>
        <dbReference type="SAM" id="MobiDB-lite"/>
    </source>
</evidence>
<keyword evidence="3" id="KW-0812">Transmembrane</keyword>
<gene>
    <name evidence="8" type="primary">LOC116956965</name>
</gene>
<dbReference type="SUPFAM" id="SSF56973">
    <property type="entry name" value="Aerolisin/ETX pore-forming domain"/>
    <property type="match status" value="1"/>
</dbReference>
<feature type="transmembrane region" description="Helical" evidence="3">
    <location>
        <begin position="157"/>
        <end position="178"/>
    </location>
</feature>
<keyword evidence="4" id="KW-0732">Signal</keyword>
<dbReference type="Pfam" id="PF03318">
    <property type="entry name" value="ETX_MTX2"/>
    <property type="match status" value="1"/>
</dbReference>
<feature type="disulfide bond" evidence="1">
    <location>
        <begin position="104"/>
        <end position="122"/>
    </location>
</feature>
<dbReference type="Gene3D" id="2.10.50.10">
    <property type="entry name" value="Tumor Necrosis Factor Receptor, subunit A, domain 2"/>
    <property type="match status" value="2"/>
</dbReference>
<feature type="disulfide bond" evidence="1">
    <location>
        <begin position="83"/>
        <end position="98"/>
    </location>
</feature>
<dbReference type="CDD" id="cd20221">
    <property type="entry name" value="PFM_Dln1-like"/>
    <property type="match status" value="1"/>
</dbReference>
<evidence type="ECO:0000313" key="7">
    <source>
        <dbReference type="Proteomes" id="UP001318040"/>
    </source>
</evidence>
<dbReference type="PROSITE" id="PS50050">
    <property type="entry name" value="TNFR_NGFR_2"/>
    <property type="match status" value="1"/>
</dbReference>
<dbReference type="Pfam" id="PF01419">
    <property type="entry name" value="Jacalin"/>
    <property type="match status" value="1"/>
</dbReference>
<feature type="signal peptide" evidence="4">
    <location>
        <begin position="1"/>
        <end position="37"/>
    </location>
</feature>
<accession>A0AAJ7UE25</accession>
<keyword evidence="3" id="KW-0472">Membrane</keyword>
<evidence type="ECO:0000256" key="3">
    <source>
        <dbReference type="SAM" id="Phobius"/>
    </source>
</evidence>
<dbReference type="SUPFAM" id="SSF57586">
    <property type="entry name" value="TNF receptor-like"/>
    <property type="match status" value="2"/>
</dbReference>
<evidence type="ECO:0000259" key="6">
    <source>
        <dbReference type="PROSITE" id="PS51752"/>
    </source>
</evidence>
<dbReference type="InterPro" id="IPR036404">
    <property type="entry name" value="Jacalin-like_lectin_dom_sf"/>
</dbReference>
<feature type="domain" description="TNFR-Cys" evidence="5">
    <location>
        <begin position="82"/>
        <end position="122"/>
    </location>
</feature>
<evidence type="ECO:0000313" key="8">
    <source>
        <dbReference type="RefSeq" id="XP_032834748.1"/>
    </source>
</evidence>
<feature type="compositionally biased region" description="Polar residues" evidence="2">
    <location>
        <begin position="204"/>
        <end position="213"/>
    </location>
</feature>
<dbReference type="InterPro" id="IPR053280">
    <property type="entry name" value="Aerolysin-like_pore-former"/>
</dbReference>
<dbReference type="CDD" id="cd09302">
    <property type="entry name" value="Jacalin_like"/>
    <property type="match status" value="1"/>
</dbReference>
<dbReference type="Pfam" id="PF00020">
    <property type="entry name" value="TNFR_c6"/>
    <property type="match status" value="1"/>
</dbReference>
<feature type="region of interest" description="Disordered" evidence="2">
    <location>
        <begin position="189"/>
        <end position="231"/>
    </location>
</feature>
<dbReference type="Gene3D" id="2.100.10.30">
    <property type="entry name" value="Jacalin-like lectin domain"/>
    <property type="match status" value="1"/>
</dbReference>
<keyword evidence="7" id="KW-1185">Reference proteome</keyword>
<dbReference type="PANTHER" id="PTHR34007">
    <property type="entry name" value="AEROLYSIN-LIKE PROTEIN-RELATED"/>
    <property type="match status" value="1"/>
</dbReference>
<dbReference type="PROSITE" id="PS51752">
    <property type="entry name" value="JACALIN_LECTIN"/>
    <property type="match status" value="1"/>
</dbReference>
<proteinExistence type="predicted"/>
<dbReference type="AlphaFoldDB" id="A0AAJ7UE25"/>
<dbReference type="Proteomes" id="UP001318040">
    <property type="component" value="Chromosome 68"/>
</dbReference>
<keyword evidence="3" id="KW-1133">Transmembrane helix</keyword>
<evidence type="ECO:0000256" key="1">
    <source>
        <dbReference type="PROSITE-ProRule" id="PRU00206"/>
    </source>
</evidence>
<feature type="repeat" description="TNFR-Cys" evidence="1">
    <location>
        <begin position="82"/>
        <end position="122"/>
    </location>
</feature>
<feature type="chain" id="PRO_5042552378" evidence="4">
    <location>
        <begin position="38"/>
        <end position="593"/>
    </location>
</feature>
<feature type="compositionally biased region" description="Basic and acidic residues" evidence="2">
    <location>
        <begin position="189"/>
        <end position="200"/>
    </location>
</feature>
<dbReference type="Gene3D" id="2.170.15.10">
    <property type="entry name" value="Proaerolysin, chain A, domain 3"/>
    <property type="match status" value="1"/>
</dbReference>
<dbReference type="SMART" id="SM00915">
    <property type="entry name" value="Jacalin"/>
    <property type="match status" value="1"/>
</dbReference>
<organism evidence="7 8">
    <name type="scientific">Petromyzon marinus</name>
    <name type="common">Sea lamprey</name>
    <dbReference type="NCBI Taxonomy" id="7757"/>
    <lineage>
        <taxon>Eukaryota</taxon>
        <taxon>Metazoa</taxon>
        <taxon>Chordata</taxon>
        <taxon>Craniata</taxon>
        <taxon>Vertebrata</taxon>
        <taxon>Cyclostomata</taxon>
        <taxon>Hyperoartia</taxon>
        <taxon>Petromyzontiformes</taxon>
        <taxon>Petromyzontidae</taxon>
        <taxon>Petromyzon</taxon>
    </lineage>
</organism>